<dbReference type="RefSeq" id="WP_061915432.1">
    <property type="nucleotide sequence ID" value="NZ_DF967971.1"/>
</dbReference>
<gene>
    <name evidence="1" type="ORF">AC812_12890</name>
</gene>
<organism evidence="1 2">
    <name type="scientific">Bellilinea caldifistulae</name>
    <dbReference type="NCBI Taxonomy" id="360411"/>
    <lineage>
        <taxon>Bacteria</taxon>
        <taxon>Bacillati</taxon>
        <taxon>Chloroflexota</taxon>
        <taxon>Anaerolineae</taxon>
        <taxon>Anaerolineales</taxon>
        <taxon>Anaerolineaceae</taxon>
        <taxon>Bellilinea</taxon>
    </lineage>
</organism>
<evidence type="ECO:0000313" key="1">
    <source>
        <dbReference type="EMBL" id="KPL74207.1"/>
    </source>
</evidence>
<dbReference type="STRING" id="360411.AC812_12890"/>
<protein>
    <submittedName>
        <fullName evidence="1">Uncharacterized protein</fullName>
    </submittedName>
</protein>
<accession>A0A0P6X370</accession>
<dbReference type="Proteomes" id="UP000050514">
    <property type="component" value="Unassembled WGS sequence"/>
</dbReference>
<sequence length="77" mass="8956">MEQNPDSLELFWDNLLSRNPAQIEKAFLELDKHSKQAIIAHLQKMTSEPGWHPEQVKSAQIALKIIHISIQNERKDK</sequence>
<name>A0A0P6X370_9CHLR</name>
<proteinExistence type="predicted"/>
<comment type="caution">
    <text evidence="1">The sequence shown here is derived from an EMBL/GenBank/DDBJ whole genome shotgun (WGS) entry which is preliminary data.</text>
</comment>
<dbReference type="EMBL" id="LGHJ01000018">
    <property type="protein sequence ID" value="KPL74207.1"/>
    <property type="molecule type" value="Genomic_DNA"/>
</dbReference>
<reference evidence="1 2" key="1">
    <citation type="submission" date="2015-07" db="EMBL/GenBank/DDBJ databases">
        <title>Draft genome of Bellilinea caldifistulae DSM 17877.</title>
        <authorList>
            <person name="Hemp J."/>
            <person name="Ward L.M."/>
            <person name="Pace L.A."/>
            <person name="Fischer W.W."/>
        </authorList>
    </citation>
    <scope>NUCLEOTIDE SEQUENCE [LARGE SCALE GENOMIC DNA]</scope>
    <source>
        <strain evidence="1 2">GOMI-1</strain>
    </source>
</reference>
<dbReference type="OrthoDB" id="166769at2"/>
<dbReference type="AlphaFoldDB" id="A0A0P6X370"/>
<evidence type="ECO:0000313" key="2">
    <source>
        <dbReference type="Proteomes" id="UP000050514"/>
    </source>
</evidence>
<keyword evidence="2" id="KW-1185">Reference proteome</keyword>